<organism evidence="9 10">
    <name type="scientific">Apibacter mensalis</name>
    <dbReference type="NCBI Taxonomy" id="1586267"/>
    <lineage>
        <taxon>Bacteria</taxon>
        <taxon>Pseudomonadati</taxon>
        <taxon>Bacteroidota</taxon>
        <taxon>Flavobacteriia</taxon>
        <taxon>Flavobacteriales</taxon>
        <taxon>Weeksellaceae</taxon>
        <taxon>Apibacter</taxon>
    </lineage>
</organism>
<comment type="catalytic activity">
    <reaction evidence="7">
        <text>tRNA(Asp) + L-aspartate + ATP = L-aspartyl-tRNA(Asp) + AMP + diphosphate</text>
        <dbReference type="Rhea" id="RHEA:19649"/>
        <dbReference type="Rhea" id="RHEA-COMP:9660"/>
        <dbReference type="Rhea" id="RHEA-COMP:9678"/>
        <dbReference type="ChEBI" id="CHEBI:29991"/>
        <dbReference type="ChEBI" id="CHEBI:30616"/>
        <dbReference type="ChEBI" id="CHEBI:33019"/>
        <dbReference type="ChEBI" id="CHEBI:78442"/>
        <dbReference type="ChEBI" id="CHEBI:78516"/>
        <dbReference type="ChEBI" id="CHEBI:456215"/>
        <dbReference type="EC" id="6.1.1.12"/>
    </reaction>
</comment>
<feature type="binding site" evidence="7">
    <location>
        <position position="229"/>
    </location>
    <ligand>
        <name>ATP</name>
        <dbReference type="ChEBI" id="CHEBI:30616"/>
    </ligand>
</feature>
<dbReference type="GO" id="GO:0005737">
    <property type="term" value="C:cytoplasm"/>
    <property type="evidence" value="ECO:0007669"/>
    <property type="project" value="UniProtKB-SubCell"/>
</dbReference>
<dbReference type="InterPro" id="IPR004364">
    <property type="entry name" value="Aa-tRNA-synt_II"/>
</dbReference>
<dbReference type="EMBL" id="FCOR01000001">
    <property type="protein sequence ID" value="CVK15252.1"/>
    <property type="molecule type" value="Genomic_DNA"/>
</dbReference>
<feature type="binding site" evidence="7">
    <location>
        <begin position="220"/>
        <end position="222"/>
    </location>
    <ligand>
        <name>ATP</name>
        <dbReference type="ChEBI" id="CHEBI:30616"/>
    </ligand>
</feature>
<dbReference type="PRINTS" id="PR01042">
    <property type="entry name" value="TRNASYNTHASP"/>
</dbReference>
<dbReference type="InterPro" id="IPR004115">
    <property type="entry name" value="GAD-like_sf"/>
</dbReference>
<dbReference type="OrthoDB" id="9802326at2"/>
<dbReference type="Pfam" id="PF02938">
    <property type="entry name" value="GAD"/>
    <property type="match status" value="1"/>
</dbReference>
<feature type="binding site" evidence="7">
    <location>
        <position position="479"/>
    </location>
    <ligand>
        <name>ATP</name>
        <dbReference type="ChEBI" id="CHEBI:30616"/>
    </ligand>
</feature>
<dbReference type="PANTHER" id="PTHR22594">
    <property type="entry name" value="ASPARTYL/LYSYL-TRNA SYNTHETASE"/>
    <property type="match status" value="1"/>
</dbReference>
<dbReference type="GO" id="GO:0005524">
    <property type="term" value="F:ATP binding"/>
    <property type="evidence" value="ECO:0007669"/>
    <property type="project" value="UniProtKB-UniRule"/>
</dbReference>
<gene>
    <name evidence="7" type="primary">aspS</name>
    <name evidence="9" type="ORF">Ga0061079_10164</name>
</gene>
<keyword evidence="2 7" id="KW-0436">Ligase</keyword>
<dbReference type="Gene3D" id="3.30.930.10">
    <property type="entry name" value="Bira Bifunctional Protein, Domain 2"/>
    <property type="match status" value="1"/>
</dbReference>
<dbReference type="STRING" id="1586267.GCA_001418685_00063"/>
<comment type="function">
    <text evidence="7">Catalyzes the attachment of L-aspartate to tRNA(Asp) in a two-step reaction: L-aspartate is first activated by ATP to form Asp-AMP and then transferred to the acceptor end of tRNA(Asp).</text>
</comment>
<evidence type="ECO:0000256" key="5">
    <source>
        <dbReference type="ARBA" id="ARBA00022917"/>
    </source>
</evidence>
<evidence type="ECO:0000313" key="10">
    <source>
        <dbReference type="Proteomes" id="UP000182761"/>
    </source>
</evidence>
<dbReference type="NCBIfam" id="NF001750">
    <property type="entry name" value="PRK00476.1"/>
    <property type="match status" value="1"/>
</dbReference>
<dbReference type="InterPro" id="IPR004524">
    <property type="entry name" value="Asp-tRNA-ligase_1"/>
</dbReference>
<dbReference type="InterPro" id="IPR004365">
    <property type="entry name" value="NA-bd_OB_tRNA"/>
</dbReference>
<comment type="caution">
    <text evidence="7">Lacks conserved residue(s) required for the propagation of feature annotation.</text>
</comment>
<dbReference type="InterPro" id="IPR047090">
    <property type="entry name" value="AspRS_core"/>
</dbReference>
<dbReference type="PANTHER" id="PTHR22594:SF5">
    <property type="entry name" value="ASPARTATE--TRNA LIGASE, MITOCHONDRIAL"/>
    <property type="match status" value="1"/>
</dbReference>
<dbReference type="InterPro" id="IPR012340">
    <property type="entry name" value="NA-bd_OB-fold"/>
</dbReference>
<dbReference type="EC" id="6.1.1.12" evidence="7"/>
<evidence type="ECO:0000256" key="2">
    <source>
        <dbReference type="ARBA" id="ARBA00022598"/>
    </source>
</evidence>
<dbReference type="CDD" id="cd04317">
    <property type="entry name" value="EcAspRS_like_N"/>
    <property type="match status" value="1"/>
</dbReference>
<comment type="subcellular location">
    <subcellularLocation>
        <location evidence="7">Cytoplasm</location>
    </subcellularLocation>
</comment>
<evidence type="ECO:0000256" key="1">
    <source>
        <dbReference type="ARBA" id="ARBA00006303"/>
    </source>
</evidence>
<dbReference type="NCBIfam" id="TIGR00459">
    <property type="entry name" value="aspS_bact"/>
    <property type="match status" value="1"/>
</dbReference>
<name>A0A0X3ALJ5_9FLAO</name>
<dbReference type="GO" id="GO:0006422">
    <property type="term" value="P:aspartyl-tRNA aminoacylation"/>
    <property type="evidence" value="ECO:0007669"/>
    <property type="project" value="UniProtKB-UniRule"/>
</dbReference>
<dbReference type="Gene3D" id="2.40.50.140">
    <property type="entry name" value="Nucleic acid-binding proteins"/>
    <property type="match status" value="1"/>
</dbReference>
<dbReference type="SUPFAM" id="SSF50249">
    <property type="entry name" value="Nucleic acid-binding proteins"/>
    <property type="match status" value="1"/>
</dbReference>
<dbReference type="InterPro" id="IPR045864">
    <property type="entry name" value="aa-tRNA-synth_II/BPL/LPL"/>
</dbReference>
<evidence type="ECO:0000256" key="6">
    <source>
        <dbReference type="ARBA" id="ARBA00023146"/>
    </source>
</evidence>
<dbReference type="Pfam" id="PF00152">
    <property type="entry name" value="tRNA-synt_2"/>
    <property type="match status" value="1"/>
</dbReference>
<feature type="binding site" evidence="7">
    <location>
        <begin position="531"/>
        <end position="534"/>
    </location>
    <ligand>
        <name>ATP</name>
        <dbReference type="ChEBI" id="CHEBI:30616"/>
    </ligand>
</feature>
<evidence type="ECO:0000256" key="4">
    <source>
        <dbReference type="ARBA" id="ARBA00022840"/>
    </source>
</evidence>
<proteinExistence type="inferred from homology"/>
<keyword evidence="5 7" id="KW-0648">Protein biosynthesis</keyword>
<dbReference type="GO" id="GO:0003676">
    <property type="term" value="F:nucleic acid binding"/>
    <property type="evidence" value="ECO:0007669"/>
    <property type="project" value="InterPro"/>
</dbReference>
<dbReference type="Proteomes" id="UP000182761">
    <property type="component" value="Unassembled WGS sequence"/>
</dbReference>
<feature type="binding site" evidence="7">
    <location>
        <position position="445"/>
    </location>
    <ligand>
        <name>L-aspartate</name>
        <dbReference type="ChEBI" id="CHEBI:29991"/>
    </ligand>
</feature>
<feature type="binding site" evidence="7">
    <location>
        <position position="174"/>
    </location>
    <ligand>
        <name>L-aspartate</name>
        <dbReference type="ChEBI" id="CHEBI:29991"/>
    </ligand>
</feature>
<sequence length="582" mass="66193">MYRTNTCGELNESNIGQQVILAGWIQTIRDKGFVTWIDLRDRYGITQLVFDEQRTDKDLIDKAKKLGREFVIQASGTVIERTSKNPNLPTGGVEILVDELSILNPSIVPPFTIEDETDGGEELRMKYRYLDIRRTPIKNKLIFRSKVAQLVRNYLSQEGFIEVETPVLIKSTPEGARDFVVPSRLNTGQFYALPQSPQTFKQLLMVGGLDKYFQIVKCFRDEDLRADRQPEFTQIDCEMSFVEQEDILDTFEGLTKHLLLELKNISFDKFPRVTYAEVMKKYGNDKPDIRFGMEFVELNEELKNSGFKVFDEAELVVGINVEKCASYTRKQLDELTDWVKRPQIGASGLVYIRYNEDGSIKSSVDKFYSEEKLKAVIQKAKAHPGDLLLILSGAASKVRPQLSALRMELAERLGLRNPDVYAPLWVVDFPLLEWDEEENRYVAMHHPFTSPKPEDIPLLDTNPGEVRANAYDLVLNGNEIGGGSVRIYNKELQGKMLSLLGFSQEEAEAQFGFLMNAFKFGAPPHGGIAFGFDRLVAILGGQEVIRDYIAFPKNNSGRDVMIDAPSYIHEQQLEELNIKITK</sequence>
<dbReference type="CDD" id="cd00777">
    <property type="entry name" value="AspRS_core"/>
    <property type="match status" value="1"/>
</dbReference>
<dbReference type="AlphaFoldDB" id="A0A0X3ALJ5"/>
<keyword evidence="4 7" id="KW-0067">ATP-binding</keyword>
<dbReference type="InterPro" id="IPR002312">
    <property type="entry name" value="Asp/Asn-tRNA-synth_IIb"/>
</dbReference>
<feature type="region of interest" description="Aspartate" evidence="7">
    <location>
        <begin position="198"/>
        <end position="201"/>
    </location>
</feature>
<comment type="similarity">
    <text evidence="1 7">Belongs to the class-II aminoacyl-tRNA synthetase family. Type 1 subfamily.</text>
</comment>
<keyword evidence="3 7" id="KW-0547">Nucleotide-binding</keyword>
<evidence type="ECO:0000256" key="7">
    <source>
        <dbReference type="HAMAP-Rule" id="MF_00044"/>
    </source>
</evidence>
<dbReference type="PROSITE" id="PS50862">
    <property type="entry name" value="AA_TRNA_LIGASE_II"/>
    <property type="match status" value="1"/>
</dbReference>
<dbReference type="SUPFAM" id="SSF55681">
    <property type="entry name" value="Class II aaRS and biotin synthetases"/>
    <property type="match status" value="1"/>
</dbReference>
<dbReference type="GO" id="GO:0004815">
    <property type="term" value="F:aspartate-tRNA ligase activity"/>
    <property type="evidence" value="ECO:0007669"/>
    <property type="project" value="UniProtKB-UniRule"/>
</dbReference>
<dbReference type="InterPro" id="IPR047089">
    <property type="entry name" value="Asp-tRNA-ligase_1_N"/>
</dbReference>
<dbReference type="HAMAP" id="MF_00044">
    <property type="entry name" value="Asp_tRNA_synth_type1"/>
    <property type="match status" value="1"/>
</dbReference>
<reference evidence="9 10" key="1">
    <citation type="submission" date="2016-01" db="EMBL/GenBank/DDBJ databases">
        <authorList>
            <person name="McClelland M."/>
            <person name="Jain A."/>
            <person name="Saraogi P."/>
            <person name="Mendelson R."/>
            <person name="Westerman R."/>
            <person name="SanMiguel P."/>
            <person name="Csonka L."/>
        </authorList>
    </citation>
    <scope>NUCLEOTIDE SEQUENCE [LARGE SCALE GENOMIC DNA]</scope>
    <source>
        <strain evidence="9 10">R-53146</strain>
    </source>
</reference>
<dbReference type="InterPro" id="IPR029351">
    <property type="entry name" value="GAD_dom"/>
</dbReference>
<evidence type="ECO:0000259" key="8">
    <source>
        <dbReference type="PROSITE" id="PS50862"/>
    </source>
</evidence>
<comment type="subunit">
    <text evidence="7">Homodimer.</text>
</comment>
<protein>
    <recommendedName>
        <fullName evidence="7">Aspartate--tRNA ligase</fullName>
        <ecNumber evidence="7">6.1.1.12</ecNumber>
    </recommendedName>
    <alternativeName>
        <fullName evidence="7">Aspartyl-tRNA synthetase</fullName>
        <shortName evidence="7">AspRS</shortName>
    </alternativeName>
</protein>
<dbReference type="SUPFAM" id="SSF55261">
    <property type="entry name" value="GAD domain-like"/>
    <property type="match status" value="1"/>
</dbReference>
<dbReference type="RefSeq" id="WP_055424491.1">
    <property type="nucleotide sequence ID" value="NZ_FCOR01000001.1"/>
</dbReference>
<dbReference type="Pfam" id="PF01336">
    <property type="entry name" value="tRNA_anti-codon"/>
    <property type="match status" value="1"/>
</dbReference>
<accession>A0A0X3ALJ5</accession>
<dbReference type="InterPro" id="IPR006195">
    <property type="entry name" value="aa-tRNA-synth_II"/>
</dbReference>
<feature type="domain" description="Aminoacyl-transfer RNA synthetases class-II family profile" evidence="8">
    <location>
        <begin position="144"/>
        <end position="552"/>
    </location>
</feature>
<feature type="binding site" evidence="7">
    <location>
        <position position="220"/>
    </location>
    <ligand>
        <name>L-aspartate</name>
        <dbReference type="ChEBI" id="CHEBI:29991"/>
    </ligand>
</feature>
<keyword evidence="10" id="KW-1185">Reference proteome</keyword>
<feature type="binding site" evidence="7">
    <location>
        <position position="486"/>
    </location>
    <ligand>
        <name>L-aspartate</name>
        <dbReference type="ChEBI" id="CHEBI:29991"/>
    </ligand>
</feature>
<evidence type="ECO:0000313" key="9">
    <source>
        <dbReference type="EMBL" id="CVK15252.1"/>
    </source>
</evidence>
<keyword evidence="7" id="KW-0963">Cytoplasm</keyword>
<keyword evidence="6 7" id="KW-0030">Aminoacyl-tRNA synthetase</keyword>
<dbReference type="Gene3D" id="3.30.1360.30">
    <property type="entry name" value="GAD-like domain"/>
    <property type="match status" value="1"/>
</dbReference>
<evidence type="ECO:0000256" key="3">
    <source>
        <dbReference type="ARBA" id="ARBA00022741"/>
    </source>
</evidence>